<protein>
    <recommendedName>
        <fullName evidence="3">Tyr recombinase domain-containing protein</fullName>
    </recommendedName>
</protein>
<evidence type="ECO:0000256" key="1">
    <source>
        <dbReference type="ARBA" id="ARBA00023125"/>
    </source>
</evidence>
<dbReference type="PANTHER" id="PTHR30349:SF41">
    <property type="entry name" value="INTEGRASE_RECOMBINASE PROTEIN MJ0367-RELATED"/>
    <property type="match status" value="1"/>
</dbReference>
<dbReference type="CDD" id="cd00397">
    <property type="entry name" value="DNA_BRE_C"/>
    <property type="match status" value="1"/>
</dbReference>
<keyword evidence="1" id="KW-0238">DNA-binding</keyword>
<organism evidence="4">
    <name type="scientific">marine sediment metagenome</name>
    <dbReference type="NCBI Taxonomy" id="412755"/>
    <lineage>
        <taxon>unclassified sequences</taxon>
        <taxon>metagenomes</taxon>
        <taxon>ecological metagenomes</taxon>
    </lineage>
</organism>
<dbReference type="Pfam" id="PF00589">
    <property type="entry name" value="Phage_integrase"/>
    <property type="match status" value="1"/>
</dbReference>
<evidence type="ECO:0000259" key="3">
    <source>
        <dbReference type="PROSITE" id="PS51898"/>
    </source>
</evidence>
<comment type="caution">
    <text evidence="4">The sequence shown here is derived from an EMBL/GenBank/DDBJ whole genome shotgun (WGS) entry which is preliminary data.</text>
</comment>
<evidence type="ECO:0000256" key="2">
    <source>
        <dbReference type="ARBA" id="ARBA00023172"/>
    </source>
</evidence>
<dbReference type="Gene3D" id="1.10.443.10">
    <property type="entry name" value="Intergrase catalytic core"/>
    <property type="match status" value="1"/>
</dbReference>
<dbReference type="PANTHER" id="PTHR30349">
    <property type="entry name" value="PHAGE INTEGRASE-RELATED"/>
    <property type="match status" value="1"/>
</dbReference>
<dbReference type="EMBL" id="LAZR01013661">
    <property type="protein sequence ID" value="KKM20958.1"/>
    <property type="molecule type" value="Genomic_DNA"/>
</dbReference>
<dbReference type="GO" id="GO:0006310">
    <property type="term" value="P:DNA recombination"/>
    <property type="evidence" value="ECO:0007669"/>
    <property type="project" value="UniProtKB-KW"/>
</dbReference>
<dbReference type="InterPro" id="IPR013762">
    <property type="entry name" value="Integrase-like_cat_sf"/>
</dbReference>
<dbReference type="GO" id="GO:0015074">
    <property type="term" value="P:DNA integration"/>
    <property type="evidence" value="ECO:0007669"/>
    <property type="project" value="InterPro"/>
</dbReference>
<accession>A0A0F9KFP4</accession>
<feature type="domain" description="Tyr recombinase" evidence="3">
    <location>
        <begin position="17"/>
        <end position="203"/>
    </location>
</feature>
<sequence length="212" mass="24288">MEQITRSNGRVYSLKANKNRFFFPKEYLKVYDLLKQKQQHTATCLINTGARINEIRLMRVEDIKFPDNKILDDKGNLTLKYTKCKATKGETRGKPRQFPISSQFSKYLKKYVRDHKLGLDDTLNILSTPAFNTGLKKASEKAQLGNPNDFSAHSLRKTMETWLMSLGVDGLKLTVHLGHDISTAAAHYVSPDIFNSEDRMGMRIILGDLYER</sequence>
<dbReference type="GO" id="GO:0003677">
    <property type="term" value="F:DNA binding"/>
    <property type="evidence" value="ECO:0007669"/>
    <property type="project" value="UniProtKB-KW"/>
</dbReference>
<evidence type="ECO:0000313" key="4">
    <source>
        <dbReference type="EMBL" id="KKM20958.1"/>
    </source>
</evidence>
<dbReference type="InterPro" id="IPR011010">
    <property type="entry name" value="DNA_brk_join_enz"/>
</dbReference>
<dbReference type="PROSITE" id="PS51898">
    <property type="entry name" value="TYR_RECOMBINASE"/>
    <property type="match status" value="1"/>
</dbReference>
<keyword evidence="2" id="KW-0233">DNA recombination</keyword>
<reference evidence="4" key="1">
    <citation type="journal article" date="2015" name="Nature">
        <title>Complex archaea that bridge the gap between prokaryotes and eukaryotes.</title>
        <authorList>
            <person name="Spang A."/>
            <person name="Saw J.H."/>
            <person name="Jorgensen S.L."/>
            <person name="Zaremba-Niedzwiedzka K."/>
            <person name="Martijn J."/>
            <person name="Lind A.E."/>
            <person name="van Eijk R."/>
            <person name="Schleper C."/>
            <person name="Guy L."/>
            <person name="Ettema T.J."/>
        </authorList>
    </citation>
    <scope>NUCLEOTIDE SEQUENCE</scope>
</reference>
<dbReference type="AlphaFoldDB" id="A0A0F9KFP4"/>
<name>A0A0F9KFP4_9ZZZZ</name>
<dbReference type="InterPro" id="IPR002104">
    <property type="entry name" value="Integrase_catalytic"/>
</dbReference>
<proteinExistence type="predicted"/>
<dbReference type="InterPro" id="IPR050090">
    <property type="entry name" value="Tyrosine_recombinase_XerCD"/>
</dbReference>
<dbReference type="SUPFAM" id="SSF56349">
    <property type="entry name" value="DNA breaking-rejoining enzymes"/>
    <property type="match status" value="1"/>
</dbReference>
<gene>
    <name evidence="4" type="ORF">LCGC14_1640250</name>
</gene>